<dbReference type="EC" id="2.7.1.17" evidence="10 12"/>
<dbReference type="Pfam" id="PF02782">
    <property type="entry name" value="FGGY_C"/>
    <property type="match status" value="1"/>
</dbReference>
<evidence type="ECO:0000259" key="13">
    <source>
        <dbReference type="Pfam" id="PF00370"/>
    </source>
</evidence>
<dbReference type="Gene3D" id="3.30.420.40">
    <property type="match status" value="2"/>
</dbReference>
<keyword evidence="4 10" id="KW-0808">Transferase</keyword>
<keyword evidence="16" id="KW-1185">Reference proteome</keyword>
<comment type="similarity">
    <text evidence="2 10 11">Belongs to the FGGY kinase family.</text>
</comment>
<evidence type="ECO:0000259" key="14">
    <source>
        <dbReference type="Pfam" id="PF02782"/>
    </source>
</evidence>
<dbReference type="EMBL" id="JBHTCQ010000001">
    <property type="protein sequence ID" value="MFC7404255.1"/>
    <property type="molecule type" value="Genomic_DNA"/>
</dbReference>
<evidence type="ECO:0000256" key="2">
    <source>
        <dbReference type="ARBA" id="ARBA00009156"/>
    </source>
</evidence>
<dbReference type="InterPro" id="IPR043129">
    <property type="entry name" value="ATPase_NBD"/>
</dbReference>
<evidence type="ECO:0000256" key="5">
    <source>
        <dbReference type="ARBA" id="ARBA00022741"/>
    </source>
</evidence>
<comment type="function">
    <text evidence="10">Catalyzes the phosphorylation of D-xylulose to D-xylulose 5-phosphate.</text>
</comment>
<dbReference type="PROSITE" id="PS00445">
    <property type="entry name" value="FGGY_KINASES_2"/>
    <property type="match status" value="1"/>
</dbReference>
<evidence type="ECO:0000256" key="1">
    <source>
        <dbReference type="ARBA" id="ARBA00007381"/>
    </source>
</evidence>
<dbReference type="InterPro" id="IPR018181">
    <property type="entry name" value="Heat_shock_70_CS"/>
</dbReference>
<dbReference type="PROSITE" id="PS00933">
    <property type="entry name" value="FGGY_KINASES_1"/>
    <property type="match status" value="1"/>
</dbReference>
<dbReference type="InterPro" id="IPR000577">
    <property type="entry name" value="Carb_kinase_FGGY"/>
</dbReference>
<evidence type="ECO:0000256" key="12">
    <source>
        <dbReference type="RuleBase" id="RU364073"/>
    </source>
</evidence>
<dbReference type="GO" id="GO:0004856">
    <property type="term" value="F:D-xylulokinase activity"/>
    <property type="evidence" value="ECO:0007669"/>
    <property type="project" value="UniProtKB-EC"/>
</dbReference>
<reference evidence="16" key="1">
    <citation type="journal article" date="2019" name="Int. J. Syst. Evol. Microbiol.">
        <title>The Global Catalogue of Microorganisms (GCM) 10K type strain sequencing project: providing services to taxonomists for standard genome sequencing and annotation.</title>
        <authorList>
            <consortium name="The Broad Institute Genomics Platform"/>
            <consortium name="The Broad Institute Genome Sequencing Center for Infectious Disease"/>
            <person name="Wu L."/>
            <person name="Ma J."/>
        </authorList>
    </citation>
    <scope>NUCLEOTIDE SEQUENCE [LARGE SCALE GENOMIC DNA]</scope>
    <source>
        <strain evidence="16">JCM 1490</strain>
    </source>
</reference>
<dbReference type="InterPro" id="IPR050406">
    <property type="entry name" value="FGGY_Carb_Kinase"/>
</dbReference>
<keyword evidence="3 10" id="KW-0859">Xylose metabolism</keyword>
<dbReference type="HAMAP" id="MF_02220">
    <property type="entry name" value="XylB"/>
    <property type="match status" value="1"/>
</dbReference>
<evidence type="ECO:0000256" key="6">
    <source>
        <dbReference type="ARBA" id="ARBA00022777"/>
    </source>
</evidence>
<comment type="caution">
    <text evidence="15">The sequence shown here is derived from an EMBL/GenBank/DDBJ whole genome shotgun (WGS) entry which is preliminary data.</text>
</comment>
<dbReference type="SUPFAM" id="SSF53067">
    <property type="entry name" value="Actin-like ATPase domain"/>
    <property type="match status" value="2"/>
</dbReference>
<evidence type="ECO:0000256" key="9">
    <source>
        <dbReference type="ARBA" id="ARBA00023277"/>
    </source>
</evidence>
<dbReference type="CDD" id="cd07808">
    <property type="entry name" value="ASKHA_NBD_FGGY_EcXK-like"/>
    <property type="match status" value="1"/>
</dbReference>
<gene>
    <name evidence="10 12 15" type="primary">xylB</name>
    <name evidence="15" type="ORF">ACFQQL_03955</name>
</gene>
<evidence type="ECO:0000256" key="7">
    <source>
        <dbReference type="ARBA" id="ARBA00022840"/>
    </source>
</evidence>
<name>A0ABW2Q435_9MICO</name>
<evidence type="ECO:0000256" key="10">
    <source>
        <dbReference type="HAMAP-Rule" id="MF_02220"/>
    </source>
</evidence>
<keyword evidence="9 10" id="KW-0119">Carbohydrate metabolism</keyword>
<dbReference type="Pfam" id="PF00370">
    <property type="entry name" value="FGGY_N"/>
    <property type="match status" value="1"/>
</dbReference>
<keyword evidence="8" id="KW-0346">Stress response</keyword>
<proteinExistence type="inferred from homology"/>
<feature type="active site" description="Proton acceptor" evidence="10">
    <location>
        <position position="239"/>
    </location>
</feature>
<dbReference type="InterPro" id="IPR018483">
    <property type="entry name" value="Carb_kinase_FGGY_CS"/>
</dbReference>
<feature type="site" description="Important for activity" evidence="10">
    <location>
        <position position="6"/>
    </location>
</feature>
<dbReference type="PIRSF" id="PIRSF000538">
    <property type="entry name" value="GlpK"/>
    <property type="match status" value="1"/>
</dbReference>
<evidence type="ECO:0000313" key="15">
    <source>
        <dbReference type="EMBL" id="MFC7404255.1"/>
    </source>
</evidence>
<feature type="binding site" evidence="10">
    <location>
        <begin position="79"/>
        <end position="80"/>
    </location>
    <ligand>
        <name>substrate</name>
    </ligand>
</feature>
<accession>A0ABW2Q435</accession>
<evidence type="ECO:0000256" key="8">
    <source>
        <dbReference type="ARBA" id="ARBA00023016"/>
    </source>
</evidence>
<evidence type="ECO:0000256" key="3">
    <source>
        <dbReference type="ARBA" id="ARBA00022629"/>
    </source>
</evidence>
<keyword evidence="7 10" id="KW-0067">ATP-binding</keyword>
<keyword evidence="5 10" id="KW-0547">Nucleotide-binding</keyword>
<dbReference type="Proteomes" id="UP001596455">
    <property type="component" value="Unassembled WGS sequence"/>
</dbReference>
<dbReference type="InterPro" id="IPR018484">
    <property type="entry name" value="FGGY_N"/>
</dbReference>
<dbReference type="InterPro" id="IPR006000">
    <property type="entry name" value="Xylulokinase"/>
</dbReference>
<feature type="domain" description="Carbohydrate kinase FGGY C-terminal" evidence="14">
    <location>
        <begin position="285"/>
        <end position="447"/>
    </location>
</feature>
<comment type="similarity">
    <text evidence="1">Belongs to the heat shock protein 70 family.</text>
</comment>
<keyword evidence="6 10" id="KW-0418">Kinase</keyword>
<dbReference type="RefSeq" id="WP_382391467.1">
    <property type="nucleotide sequence ID" value="NZ_JBHTCQ010000001.1"/>
</dbReference>
<feature type="domain" description="Carbohydrate kinase FGGY N-terminal" evidence="13">
    <location>
        <begin position="1"/>
        <end position="242"/>
    </location>
</feature>
<evidence type="ECO:0000256" key="11">
    <source>
        <dbReference type="RuleBase" id="RU003733"/>
    </source>
</evidence>
<dbReference type="PANTHER" id="PTHR43095">
    <property type="entry name" value="SUGAR KINASE"/>
    <property type="match status" value="1"/>
</dbReference>
<sequence length="505" mass="54039">MLIGIDLGTSTCKIIAVDADGAVVAKASRDYPMINLRPGWAEQEPHLWWSATDEAMTELAASLPGKGAEVRGIGLCGQMHGLTALDADDEVIRPAILWNDQRAAPQCDALTERAGGLEELLRMTRNRMLPGFTGGKILWLREHEPEHYERMASLLNPKDYLRLRMTGRHVTEVSDASGTGLFDVERRQWSEELLEIADIDLSLLPEVVESTEVTGTLLPELARRWGLPEGTPVVGGGGDAVIQTTAMGLIDEGEAGFTIGTAGIVAGGLTRCPDNPGGRVQVSCGNEPGRWHIMGVSLSAGGALQWLRDSLSRLDTQHPFTFDRLVEAAQEVEPGSRGLLFLPYLLGERSPHVAPDATACLVGLSQFHHVGHIARAVVEGVLMNMREILEICVAAGLQTDRIVASGGATNHPMWLQTLADVLNREVVTATGATEGGAYGAALAAGVGAGVWPDLPTALGRLQVEQTLTPNPAAAEQYERTFAAHRRLHEAQQEVRELLATVGGGS</sequence>
<evidence type="ECO:0000313" key="16">
    <source>
        <dbReference type="Proteomes" id="UP001596455"/>
    </source>
</evidence>
<dbReference type="InterPro" id="IPR018485">
    <property type="entry name" value="FGGY_C"/>
</dbReference>
<dbReference type="PROSITE" id="PS00297">
    <property type="entry name" value="HSP70_1"/>
    <property type="match status" value="1"/>
</dbReference>
<evidence type="ECO:0000256" key="4">
    <source>
        <dbReference type="ARBA" id="ARBA00022679"/>
    </source>
</evidence>
<dbReference type="NCBIfam" id="TIGR01312">
    <property type="entry name" value="XylB"/>
    <property type="match status" value="1"/>
</dbReference>
<organism evidence="15 16">
    <name type="scientific">Georgenia alba</name>
    <dbReference type="NCBI Taxonomy" id="2233858"/>
    <lineage>
        <taxon>Bacteria</taxon>
        <taxon>Bacillati</taxon>
        <taxon>Actinomycetota</taxon>
        <taxon>Actinomycetes</taxon>
        <taxon>Micrococcales</taxon>
        <taxon>Bogoriellaceae</taxon>
        <taxon>Georgenia</taxon>
    </lineage>
</organism>
<protein>
    <recommendedName>
        <fullName evidence="10 12">Xylulose kinase</fullName>
        <shortName evidence="10 12">Xylulokinase</shortName>
        <ecNumber evidence="10 12">2.7.1.17</ecNumber>
    </recommendedName>
</protein>
<dbReference type="PANTHER" id="PTHR43095:SF5">
    <property type="entry name" value="XYLULOSE KINASE"/>
    <property type="match status" value="1"/>
</dbReference>
<comment type="catalytic activity">
    <reaction evidence="10 12">
        <text>D-xylulose + ATP = D-xylulose 5-phosphate + ADP + H(+)</text>
        <dbReference type="Rhea" id="RHEA:10964"/>
        <dbReference type="ChEBI" id="CHEBI:15378"/>
        <dbReference type="ChEBI" id="CHEBI:17140"/>
        <dbReference type="ChEBI" id="CHEBI:30616"/>
        <dbReference type="ChEBI" id="CHEBI:57737"/>
        <dbReference type="ChEBI" id="CHEBI:456216"/>
        <dbReference type="EC" id="2.7.1.17"/>
    </reaction>
</comment>